<dbReference type="InterPro" id="IPR028994">
    <property type="entry name" value="Integrin_alpha_N"/>
</dbReference>
<dbReference type="PANTHER" id="PTHR34284:SF1">
    <property type="entry name" value="FG-GAP REPEAT-CONTAINING PROTEIN"/>
    <property type="match status" value="1"/>
</dbReference>
<keyword evidence="1" id="KW-1133">Transmembrane helix</keyword>
<feature type="transmembrane region" description="Helical" evidence="1">
    <location>
        <begin position="662"/>
        <end position="682"/>
    </location>
</feature>
<evidence type="ECO:0000313" key="3">
    <source>
        <dbReference type="Proteomes" id="UP000683360"/>
    </source>
</evidence>
<dbReference type="PANTHER" id="PTHR34284">
    <property type="entry name" value="FG-GAP REPEAT-CONTAINING PROTEIN"/>
    <property type="match status" value="1"/>
</dbReference>
<reference evidence="2" key="1">
    <citation type="submission" date="2021-03" db="EMBL/GenBank/DDBJ databases">
        <authorList>
            <person name="Bekaert M."/>
        </authorList>
    </citation>
    <scope>NUCLEOTIDE SEQUENCE</scope>
</reference>
<dbReference type="EMBL" id="CAJPWZ010002701">
    <property type="protein sequence ID" value="CAG2243367.1"/>
    <property type="molecule type" value="Genomic_DNA"/>
</dbReference>
<feature type="transmembrane region" description="Helical" evidence="1">
    <location>
        <begin position="48"/>
        <end position="66"/>
    </location>
</feature>
<sequence>MILCSFKGTFPGSTDLICNNHLKENFSVIFLQETEAMELSQLMNLKRFNFNYVIFIVLCAIIAYVFRAGDTYIMKPVWRKRVEPHYYSNRDYPTLEDRLPSPIITDLEGDGVNEIILISNDYKLTSLALPDKTEDEDDLTLPHVVVKNKIQLPIATKEDGGTSRPVVMSTGFTVSYQSMIQIRKQIIVIATDDWQVFCYSHDFQLLWKQRLMNIAHVRLTYKIKAMDVMITSHNVRKNDEGLVIIGGSFSHTVHDTNTTKVSNDTTPENATKEDNSLTHFSSFAISAKDGSTRWHHLPGDFGEIDTSVKDIHGDHHWKLALKRHRLHVGESPWNLYKQEIWKYLPHFWNNLEDTKIKLGRFQKQDEAIMDNQQQQKSALRPEHIMGYAYGGQRPHTDDEHIVNPNVVVIHNHNGLEVLNLLTGQPVTQFPLASDGAIYLDIDYDGYVDRVSWGAEEGRSPCYVDIWRLQPVKEKMEGLAVCKLFRVFFSSSWAYDEDILKNISRKTGILRHLLGHHLPTSKQPYDIITMGSYGRVSSYDKEGNVNWQVGTPASWSVESQDRKREVDSEPEKLQQYMDSFYPSRQHMSLQVYGHKDAMVMSGWSNIAIVDLKEGNLLASHSLPCQPSSPLVVGDFDNDGLNDIIVTCKLGYLGFSLHHHTNHIYTMLYAGMVFGAILILSWLCSPATYYSNEKEEDSDSEEDRMDDY</sequence>
<dbReference type="SUPFAM" id="SSF69318">
    <property type="entry name" value="Integrin alpha N-terminal domain"/>
    <property type="match status" value="1"/>
</dbReference>
<dbReference type="Proteomes" id="UP000683360">
    <property type="component" value="Unassembled WGS sequence"/>
</dbReference>
<evidence type="ECO:0000256" key="1">
    <source>
        <dbReference type="SAM" id="Phobius"/>
    </source>
</evidence>
<protein>
    <submittedName>
        <fullName evidence="2">Uncharacterized protein</fullName>
    </submittedName>
</protein>
<dbReference type="OrthoDB" id="270568at2759"/>
<keyword evidence="1" id="KW-0472">Membrane</keyword>
<keyword evidence="3" id="KW-1185">Reference proteome</keyword>
<dbReference type="AlphaFoldDB" id="A0A8S3UAL2"/>
<gene>
    <name evidence="2" type="ORF">MEDL_55458</name>
</gene>
<comment type="caution">
    <text evidence="2">The sequence shown here is derived from an EMBL/GenBank/DDBJ whole genome shotgun (WGS) entry which is preliminary data.</text>
</comment>
<proteinExistence type="predicted"/>
<accession>A0A8S3UAL2</accession>
<name>A0A8S3UAL2_MYTED</name>
<evidence type="ECO:0000313" key="2">
    <source>
        <dbReference type="EMBL" id="CAG2243367.1"/>
    </source>
</evidence>
<organism evidence="2 3">
    <name type="scientific">Mytilus edulis</name>
    <name type="common">Blue mussel</name>
    <dbReference type="NCBI Taxonomy" id="6550"/>
    <lineage>
        <taxon>Eukaryota</taxon>
        <taxon>Metazoa</taxon>
        <taxon>Spiralia</taxon>
        <taxon>Lophotrochozoa</taxon>
        <taxon>Mollusca</taxon>
        <taxon>Bivalvia</taxon>
        <taxon>Autobranchia</taxon>
        <taxon>Pteriomorphia</taxon>
        <taxon>Mytilida</taxon>
        <taxon>Mytiloidea</taxon>
        <taxon>Mytilidae</taxon>
        <taxon>Mytilinae</taxon>
        <taxon>Mytilus</taxon>
    </lineage>
</organism>
<keyword evidence="1" id="KW-0812">Transmembrane</keyword>